<dbReference type="Proteomes" id="UP000254519">
    <property type="component" value="Unassembled WGS sequence"/>
</dbReference>
<evidence type="ECO:0000256" key="1">
    <source>
        <dbReference type="SAM" id="Phobius"/>
    </source>
</evidence>
<keyword evidence="3" id="KW-1185">Reference proteome</keyword>
<gene>
    <name evidence="2" type="ORF">NCTC4822_02208</name>
</gene>
<proteinExistence type="predicted"/>
<dbReference type="EMBL" id="UGYZ01000002">
    <property type="protein sequence ID" value="SUJ12046.1"/>
    <property type="molecule type" value="Genomic_DNA"/>
</dbReference>
<feature type="transmembrane region" description="Helical" evidence="1">
    <location>
        <begin position="50"/>
        <end position="71"/>
    </location>
</feature>
<evidence type="ECO:0008006" key="4">
    <source>
        <dbReference type="Google" id="ProtNLM"/>
    </source>
</evidence>
<reference evidence="2 3" key="1">
    <citation type="submission" date="2018-06" db="EMBL/GenBank/DDBJ databases">
        <authorList>
            <consortium name="Pathogen Informatics"/>
            <person name="Doyle S."/>
        </authorList>
    </citation>
    <scope>NUCLEOTIDE SEQUENCE [LARGE SCALE GENOMIC DNA]</scope>
    <source>
        <strain evidence="3">ATCC 11859 / DSM 33 / NCIB 8841 / NCTC 4822</strain>
    </source>
</reference>
<dbReference type="OrthoDB" id="2426546at2"/>
<organism evidence="2 3">
    <name type="scientific">Sporosarcina pasteurii</name>
    <name type="common">Bacillus pasteurii</name>
    <dbReference type="NCBI Taxonomy" id="1474"/>
    <lineage>
        <taxon>Bacteria</taxon>
        <taxon>Bacillati</taxon>
        <taxon>Bacillota</taxon>
        <taxon>Bacilli</taxon>
        <taxon>Bacillales</taxon>
        <taxon>Caryophanaceae</taxon>
        <taxon>Sporosarcina</taxon>
    </lineage>
</organism>
<feature type="transmembrane region" description="Helical" evidence="1">
    <location>
        <begin position="136"/>
        <end position="154"/>
    </location>
</feature>
<feature type="transmembrane region" description="Helical" evidence="1">
    <location>
        <begin position="113"/>
        <end position="130"/>
    </location>
</feature>
<sequence length="168" mass="19559">MKNDMRVTMPLWQMGAIFLLIIITIVTGLATKVTNITSTGFEFEMTFENYVAGIFLIAMFAFVIFLTLFIINIRKHNKRFPDKKIKAFTLKPQEYIEDDELFEEMTKRATKKVYSYYAWTLPLLVGFSLVGFLGRTVILVGILLIAMGQYWIYYSTMRKMLKSAEEEV</sequence>
<protein>
    <recommendedName>
        <fullName evidence="4">DUF3169 domain-containing protein</fullName>
    </recommendedName>
</protein>
<feature type="transmembrane region" description="Helical" evidence="1">
    <location>
        <begin position="12"/>
        <end position="30"/>
    </location>
</feature>
<keyword evidence="1" id="KW-0812">Transmembrane</keyword>
<keyword evidence="1" id="KW-0472">Membrane</keyword>
<keyword evidence="1" id="KW-1133">Transmembrane helix</keyword>
<accession>A0A380C4M6</accession>
<evidence type="ECO:0000313" key="3">
    <source>
        <dbReference type="Proteomes" id="UP000254519"/>
    </source>
</evidence>
<dbReference type="RefSeq" id="WP_115362165.1">
    <property type="nucleotide sequence ID" value="NZ_CP038012.1"/>
</dbReference>
<dbReference type="AlphaFoldDB" id="A0A380C4M6"/>
<name>A0A380C4M6_SPOPA</name>
<evidence type="ECO:0000313" key="2">
    <source>
        <dbReference type="EMBL" id="SUJ12046.1"/>
    </source>
</evidence>